<feature type="domain" description="Major facilitator superfamily (MFS) profile" evidence="8">
    <location>
        <begin position="8"/>
        <end position="503"/>
    </location>
</feature>
<dbReference type="GO" id="GO:0005886">
    <property type="term" value="C:plasma membrane"/>
    <property type="evidence" value="ECO:0007669"/>
    <property type="project" value="UniProtKB-SubCell"/>
</dbReference>
<keyword evidence="2" id="KW-0813">Transport</keyword>
<feature type="transmembrane region" description="Helical" evidence="7">
    <location>
        <begin position="136"/>
        <end position="155"/>
    </location>
</feature>
<dbReference type="NCBIfam" id="TIGR00711">
    <property type="entry name" value="efflux_EmrB"/>
    <property type="match status" value="1"/>
</dbReference>
<feature type="transmembrane region" description="Helical" evidence="7">
    <location>
        <begin position="107"/>
        <end position="124"/>
    </location>
</feature>
<keyword evidence="10" id="KW-1185">Reference proteome</keyword>
<accession>A0A1G1SU19</accession>
<feature type="transmembrane region" description="Helical" evidence="7">
    <location>
        <begin position="44"/>
        <end position="65"/>
    </location>
</feature>
<feature type="transmembrane region" description="Helical" evidence="7">
    <location>
        <begin position="194"/>
        <end position="211"/>
    </location>
</feature>
<feature type="transmembrane region" description="Helical" evidence="7">
    <location>
        <begin position="77"/>
        <end position="101"/>
    </location>
</feature>
<dbReference type="CDD" id="cd17503">
    <property type="entry name" value="MFS_LmrB_MDR_like"/>
    <property type="match status" value="1"/>
</dbReference>
<reference evidence="9 10" key="1">
    <citation type="submission" date="2016-08" db="EMBL/GenBank/DDBJ databases">
        <title>Hymenobacter coccineus sp. nov., Hymenobacter lapidarius sp. nov. and Hymenobacter glacialis sp. nov., isolated from Antarctic soil.</title>
        <authorList>
            <person name="Sedlacek I."/>
            <person name="Kralova S."/>
            <person name="Kyrova K."/>
            <person name="Maslanova I."/>
            <person name="Stankova E."/>
            <person name="Vrbovska V."/>
            <person name="Nemec M."/>
            <person name="Bartak M."/>
            <person name="Svec P."/>
            <person name="Busse H.-J."/>
            <person name="Pantucek R."/>
        </authorList>
    </citation>
    <scope>NUCLEOTIDE SEQUENCE [LARGE SCALE GENOMIC DNA]</scope>
    <source>
        <strain evidence="9 10">CCM 8649</strain>
    </source>
</reference>
<evidence type="ECO:0000256" key="6">
    <source>
        <dbReference type="ARBA" id="ARBA00023136"/>
    </source>
</evidence>
<dbReference type="SUPFAM" id="SSF103473">
    <property type="entry name" value="MFS general substrate transporter"/>
    <property type="match status" value="1"/>
</dbReference>
<evidence type="ECO:0000256" key="1">
    <source>
        <dbReference type="ARBA" id="ARBA00004651"/>
    </source>
</evidence>
<dbReference type="InterPro" id="IPR011701">
    <property type="entry name" value="MFS"/>
</dbReference>
<protein>
    <recommendedName>
        <fullName evidence="8">Major facilitator superfamily (MFS) profile domain-containing protein</fullName>
    </recommendedName>
</protein>
<feature type="transmembrane region" description="Helical" evidence="7">
    <location>
        <begin position="394"/>
        <end position="413"/>
    </location>
</feature>
<feature type="transmembrane region" description="Helical" evidence="7">
    <location>
        <begin position="327"/>
        <end position="346"/>
    </location>
</feature>
<feature type="transmembrane region" description="Helical" evidence="7">
    <location>
        <begin position="361"/>
        <end position="382"/>
    </location>
</feature>
<dbReference type="Pfam" id="PF07690">
    <property type="entry name" value="MFS_1"/>
    <property type="match status" value="1"/>
</dbReference>
<evidence type="ECO:0000313" key="9">
    <source>
        <dbReference type="EMBL" id="OGX82134.1"/>
    </source>
</evidence>
<evidence type="ECO:0000256" key="3">
    <source>
        <dbReference type="ARBA" id="ARBA00022475"/>
    </source>
</evidence>
<feature type="transmembrane region" description="Helical" evidence="7">
    <location>
        <begin position="297"/>
        <end position="315"/>
    </location>
</feature>
<organism evidence="9 10">
    <name type="scientific">Hymenobacter coccineus</name>
    <dbReference type="NCBI Taxonomy" id="1908235"/>
    <lineage>
        <taxon>Bacteria</taxon>
        <taxon>Pseudomonadati</taxon>
        <taxon>Bacteroidota</taxon>
        <taxon>Cytophagia</taxon>
        <taxon>Cytophagales</taxon>
        <taxon>Hymenobacteraceae</taxon>
        <taxon>Hymenobacter</taxon>
    </lineage>
</organism>
<dbReference type="InterPro" id="IPR036259">
    <property type="entry name" value="MFS_trans_sf"/>
</dbReference>
<feature type="transmembrane region" description="Helical" evidence="7">
    <location>
        <begin position="474"/>
        <end position="497"/>
    </location>
</feature>
<keyword evidence="5 7" id="KW-1133">Transmembrane helix</keyword>
<feature type="transmembrane region" description="Helical" evidence="7">
    <location>
        <begin position="223"/>
        <end position="244"/>
    </location>
</feature>
<feature type="transmembrane region" description="Helical" evidence="7">
    <location>
        <begin position="161"/>
        <end position="182"/>
    </location>
</feature>
<dbReference type="InterPro" id="IPR004638">
    <property type="entry name" value="EmrB-like"/>
</dbReference>
<evidence type="ECO:0000256" key="2">
    <source>
        <dbReference type="ARBA" id="ARBA00022448"/>
    </source>
</evidence>
<dbReference type="PANTHER" id="PTHR23501:SF174">
    <property type="entry name" value="MULTIDRUG EXPORT PROTEIN EMRB-RELATED"/>
    <property type="match status" value="1"/>
</dbReference>
<dbReference type="AlphaFoldDB" id="A0A1G1SU19"/>
<dbReference type="Gene3D" id="1.20.1250.20">
    <property type="entry name" value="MFS general substrate transporter like domains"/>
    <property type="match status" value="1"/>
</dbReference>
<dbReference type="PROSITE" id="PS50850">
    <property type="entry name" value="MFS"/>
    <property type="match status" value="1"/>
</dbReference>
<proteinExistence type="predicted"/>
<sequence>MGFRKWLITLTVITCAIMELIDTSIVNVATRDIAGNLGATTDEAAWVITAYAVSNIVVIALTGFLSNKFGRKHYFTFSVALFTFASFMCGSAHSIGALVLWRFVQGLGGGALLATAQTVLVETFPPDEINKANGIFGAGIVMGPALGPVLGGYLIDNFHWGWIFYVNVPIGLLATFLSWRFIKDIKRPVGRVDYVGIGLLAVGIGGLQVVLEEGQRKDWFDSAFIVTTSIFAALGIVLFVVRMLRQAEPVVNLRVLGNRNVAIGAVLRFAFGVCLFASVFLYPLFVQSFLGWTATRTGLLILPSSLLTGMTMGGMSAAMRKGLNPKILIIVGFGFVMAYEILTYQLATPQSGEWDLFWPQLFRGVGFGFIFVPISFLILAGLKGKDIGQVAGLGNMMQLLGGAVGLAAINTFVTRRTSVHRLDLLPNISLANPAAIARFDGLTASFLRNGHSLGEAQRMAVGTLEGIVSKQAAIISYAEGFMLLAFVCMAAVPFVLLARFRKGGPAVDLSAAH</sequence>
<comment type="caution">
    <text evidence="9">The sequence shown here is derived from an EMBL/GenBank/DDBJ whole genome shotgun (WGS) entry which is preliminary data.</text>
</comment>
<evidence type="ECO:0000313" key="10">
    <source>
        <dbReference type="Proteomes" id="UP000177506"/>
    </source>
</evidence>
<name>A0A1G1SU19_9BACT</name>
<evidence type="ECO:0000259" key="8">
    <source>
        <dbReference type="PROSITE" id="PS50850"/>
    </source>
</evidence>
<dbReference type="InterPro" id="IPR020846">
    <property type="entry name" value="MFS_dom"/>
</dbReference>
<evidence type="ECO:0000256" key="5">
    <source>
        <dbReference type="ARBA" id="ARBA00022989"/>
    </source>
</evidence>
<dbReference type="GO" id="GO:0022857">
    <property type="term" value="F:transmembrane transporter activity"/>
    <property type="evidence" value="ECO:0007669"/>
    <property type="project" value="InterPro"/>
</dbReference>
<feature type="transmembrane region" description="Helical" evidence="7">
    <location>
        <begin position="265"/>
        <end position="285"/>
    </location>
</feature>
<evidence type="ECO:0000256" key="4">
    <source>
        <dbReference type="ARBA" id="ARBA00022692"/>
    </source>
</evidence>
<dbReference type="PRINTS" id="PR01036">
    <property type="entry name" value="TCRTETB"/>
</dbReference>
<dbReference type="PANTHER" id="PTHR23501">
    <property type="entry name" value="MAJOR FACILITATOR SUPERFAMILY"/>
    <property type="match status" value="1"/>
</dbReference>
<keyword evidence="3" id="KW-1003">Cell membrane</keyword>
<keyword evidence="4 7" id="KW-0812">Transmembrane</keyword>
<keyword evidence="6 7" id="KW-0472">Membrane</keyword>
<dbReference type="EMBL" id="MDZA01000437">
    <property type="protein sequence ID" value="OGX82134.1"/>
    <property type="molecule type" value="Genomic_DNA"/>
</dbReference>
<comment type="subcellular location">
    <subcellularLocation>
        <location evidence="1">Cell membrane</location>
        <topology evidence="1">Multi-pass membrane protein</topology>
    </subcellularLocation>
</comment>
<evidence type="ECO:0000256" key="7">
    <source>
        <dbReference type="SAM" id="Phobius"/>
    </source>
</evidence>
<gene>
    <name evidence="9" type="ORF">BEN49_02740</name>
</gene>
<dbReference type="Proteomes" id="UP000177506">
    <property type="component" value="Unassembled WGS sequence"/>
</dbReference>